<proteinExistence type="predicted"/>
<reference evidence="1 2" key="1">
    <citation type="submission" date="2019-09" db="EMBL/GenBank/DDBJ databases">
        <title>Hydrogenophaga aromatica sp. nov., isolated from a para-xylene-degrading enrichment culture.</title>
        <authorList>
            <person name="Tancsics A."/>
            <person name="Banerjee S."/>
        </authorList>
    </citation>
    <scope>NUCLEOTIDE SEQUENCE [LARGE SCALE GENOMIC DNA]</scope>
    <source>
        <strain evidence="1 2">D2P1</strain>
    </source>
</reference>
<evidence type="ECO:0000313" key="2">
    <source>
        <dbReference type="Proteomes" id="UP000545507"/>
    </source>
</evidence>
<protein>
    <submittedName>
        <fullName evidence="1">Type II toxin-antitoxin system RelE/ParE family toxin</fullName>
    </submittedName>
</protein>
<sequence>MKRIQWLGTSLNVVREFPEDARAAVGTELRQVQNGLMPSDFKPMPTVGGGAFEIRVRAGNQYRVIYVAKFAEAVYVLHAFVKKTQKTAPPDLELAQSRYAALLNARKEGKKP</sequence>
<keyword evidence="2" id="KW-1185">Reference proteome</keyword>
<dbReference type="AlphaFoldDB" id="A0A7Y8GVX4"/>
<evidence type="ECO:0000313" key="1">
    <source>
        <dbReference type="EMBL" id="NWF45832.1"/>
    </source>
</evidence>
<dbReference type="RefSeq" id="WP_177135716.1">
    <property type="nucleotide sequence ID" value="NZ_VYGV01000007.1"/>
</dbReference>
<accession>A0A7Y8GVX4</accession>
<gene>
    <name evidence="1" type="ORF">F3K02_11305</name>
</gene>
<dbReference type="Pfam" id="PF05973">
    <property type="entry name" value="Gp49"/>
    <property type="match status" value="1"/>
</dbReference>
<name>A0A7Y8GVX4_9BURK</name>
<dbReference type="EMBL" id="VYGV01000007">
    <property type="protein sequence ID" value="NWF45832.1"/>
    <property type="molecule type" value="Genomic_DNA"/>
</dbReference>
<organism evidence="1 2">
    <name type="scientific">Hydrogenophaga aromaticivorans</name>
    <dbReference type="NCBI Taxonomy" id="2610898"/>
    <lineage>
        <taxon>Bacteria</taxon>
        <taxon>Pseudomonadati</taxon>
        <taxon>Pseudomonadota</taxon>
        <taxon>Betaproteobacteria</taxon>
        <taxon>Burkholderiales</taxon>
        <taxon>Comamonadaceae</taxon>
        <taxon>Hydrogenophaga</taxon>
    </lineage>
</organism>
<dbReference type="InterPro" id="IPR009241">
    <property type="entry name" value="HigB-like"/>
</dbReference>
<comment type="caution">
    <text evidence="1">The sequence shown here is derived from an EMBL/GenBank/DDBJ whole genome shotgun (WGS) entry which is preliminary data.</text>
</comment>
<dbReference type="Proteomes" id="UP000545507">
    <property type="component" value="Unassembled WGS sequence"/>
</dbReference>